<dbReference type="PANTHER" id="PTHR13385">
    <property type="entry name" value="AUTOPHAGY PROTEIN 12"/>
    <property type="match status" value="1"/>
</dbReference>
<dbReference type="InterPro" id="IPR029071">
    <property type="entry name" value="Ubiquitin-like_domsf"/>
</dbReference>
<dbReference type="GO" id="GO:0000045">
    <property type="term" value="P:autophagosome assembly"/>
    <property type="evidence" value="ECO:0007669"/>
    <property type="project" value="InterPro"/>
</dbReference>
<dbReference type="GO" id="GO:0000421">
    <property type="term" value="C:autophagosome membrane"/>
    <property type="evidence" value="ECO:0007669"/>
    <property type="project" value="TreeGrafter"/>
</dbReference>
<dbReference type="SUPFAM" id="SSF54236">
    <property type="entry name" value="Ubiquitin-like"/>
    <property type="match status" value="1"/>
</dbReference>
<evidence type="ECO:0000313" key="7">
    <source>
        <dbReference type="EMBL" id="KAF2203587.1"/>
    </source>
</evidence>
<gene>
    <name evidence="7" type="ORF">GQ43DRAFT_438706</name>
</gene>
<evidence type="ECO:0000313" key="8">
    <source>
        <dbReference type="Proteomes" id="UP000799536"/>
    </source>
</evidence>
<accession>A0A9P4MV01</accession>
<dbReference type="GO" id="GO:0097352">
    <property type="term" value="P:autophagosome maturation"/>
    <property type="evidence" value="ECO:0007669"/>
    <property type="project" value="TreeGrafter"/>
</dbReference>
<proteinExistence type="inferred from homology"/>
<protein>
    <recommendedName>
        <fullName evidence="2 6">Ubiquitin-like protein ATG12</fullName>
    </recommendedName>
</protein>
<comment type="similarity">
    <text evidence="1 6">Belongs to the ATG12 family.</text>
</comment>
<dbReference type="GO" id="GO:0034045">
    <property type="term" value="C:phagophore assembly site membrane"/>
    <property type="evidence" value="ECO:0007669"/>
    <property type="project" value="UniProtKB-SubCell"/>
</dbReference>
<comment type="subunit">
    <text evidence="6">Forms a conjugate with ATG5.</text>
</comment>
<dbReference type="PANTHER" id="PTHR13385:SF0">
    <property type="entry name" value="UBIQUITIN-LIKE PROTEIN ATG12"/>
    <property type="match status" value="1"/>
</dbReference>
<comment type="caution">
    <text evidence="7">The sequence shown here is derived from an EMBL/GenBank/DDBJ whole genome shotgun (WGS) entry which is preliminary data.</text>
</comment>
<keyword evidence="3 6" id="KW-1017">Isopeptide bond</keyword>
<name>A0A9P4MV01_9PLEO</name>
<reference evidence="7" key="1">
    <citation type="journal article" date="2020" name="Stud. Mycol.">
        <title>101 Dothideomycetes genomes: a test case for predicting lifestyles and emergence of pathogens.</title>
        <authorList>
            <person name="Haridas S."/>
            <person name="Albert R."/>
            <person name="Binder M."/>
            <person name="Bloem J."/>
            <person name="Labutti K."/>
            <person name="Salamov A."/>
            <person name="Andreopoulos B."/>
            <person name="Baker S."/>
            <person name="Barry K."/>
            <person name="Bills G."/>
            <person name="Bluhm B."/>
            <person name="Cannon C."/>
            <person name="Castanera R."/>
            <person name="Culley D."/>
            <person name="Daum C."/>
            <person name="Ezra D."/>
            <person name="Gonzalez J."/>
            <person name="Henrissat B."/>
            <person name="Kuo A."/>
            <person name="Liang C."/>
            <person name="Lipzen A."/>
            <person name="Lutzoni F."/>
            <person name="Magnuson J."/>
            <person name="Mondo S."/>
            <person name="Nolan M."/>
            <person name="Ohm R."/>
            <person name="Pangilinan J."/>
            <person name="Park H.-J."/>
            <person name="Ramirez L."/>
            <person name="Alfaro M."/>
            <person name="Sun H."/>
            <person name="Tritt A."/>
            <person name="Yoshinaga Y."/>
            <person name="Zwiers L.-H."/>
            <person name="Turgeon B."/>
            <person name="Goodwin S."/>
            <person name="Spatafora J."/>
            <person name="Crous P."/>
            <person name="Grigoriev I."/>
        </authorList>
    </citation>
    <scope>NUCLEOTIDE SEQUENCE</scope>
    <source>
        <strain evidence="7">ATCC 74209</strain>
    </source>
</reference>
<sequence>MAASVVLTHLPKDASSALEGAGRLDREKVQIRLQPIGSAPHLTQKIFKISSTSPFSAVLRFLRKKLGVREQESVFCYVNNVFAPALDEGVGELWRCFRVGEELVVGYSLGAAFG</sequence>
<evidence type="ECO:0000256" key="3">
    <source>
        <dbReference type="ARBA" id="ARBA00022499"/>
    </source>
</evidence>
<evidence type="ECO:0000256" key="1">
    <source>
        <dbReference type="ARBA" id="ARBA00007778"/>
    </source>
</evidence>
<keyword evidence="6" id="KW-0813">Transport</keyword>
<dbReference type="AlphaFoldDB" id="A0A9P4MV01"/>
<keyword evidence="8" id="KW-1185">Reference proteome</keyword>
<comment type="subcellular location">
    <subcellularLocation>
        <location evidence="6">Preautophagosomal structure membrane</location>
        <topology evidence="6">Peripheral membrane protein</topology>
    </subcellularLocation>
</comment>
<dbReference type="GO" id="GO:0061723">
    <property type="term" value="P:glycophagy"/>
    <property type="evidence" value="ECO:0007669"/>
    <property type="project" value="TreeGrafter"/>
</dbReference>
<dbReference type="Gene3D" id="3.10.20.90">
    <property type="entry name" value="Phosphatidylinositol 3-kinase Catalytic Subunit, Chain A, domain 1"/>
    <property type="match status" value="1"/>
</dbReference>
<keyword evidence="6" id="KW-0472">Membrane</keyword>
<dbReference type="Pfam" id="PF04110">
    <property type="entry name" value="APG12"/>
    <property type="match status" value="1"/>
</dbReference>
<dbReference type="GO" id="GO:0019776">
    <property type="term" value="F:Atg8-family ligase activity"/>
    <property type="evidence" value="ECO:0007669"/>
    <property type="project" value="TreeGrafter"/>
</dbReference>
<keyword evidence="6" id="KW-0653">Protein transport</keyword>
<evidence type="ECO:0000256" key="2">
    <source>
        <dbReference type="ARBA" id="ARBA00015875"/>
    </source>
</evidence>
<dbReference type="EMBL" id="ML993899">
    <property type="protein sequence ID" value="KAF2203587.1"/>
    <property type="molecule type" value="Genomic_DNA"/>
</dbReference>
<dbReference type="GO" id="GO:0000422">
    <property type="term" value="P:autophagy of mitochondrion"/>
    <property type="evidence" value="ECO:0007669"/>
    <property type="project" value="TreeGrafter"/>
</dbReference>
<keyword evidence="5 6" id="KW-0072">Autophagy</keyword>
<dbReference type="GO" id="GO:0034274">
    <property type="term" value="C:Atg12-Atg5-Atg16 complex"/>
    <property type="evidence" value="ECO:0007669"/>
    <property type="project" value="TreeGrafter"/>
</dbReference>
<keyword evidence="4 6" id="KW-0833">Ubl conjugation pathway</keyword>
<evidence type="ECO:0000256" key="4">
    <source>
        <dbReference type="ARBA" id="ARBA00022786"/>
    </source>
</evidence>
<dbReference type="Proteomes" id="UP000799536">
    <property type="component" value="Unassembled WGS sequence"/>
</dbReference>
<comment type="function">
    <text evidence="6">Ubiquitin-like protein involved in cytoplasm to vacuole transport (Cvt), autophagy vesicles formation, mitophagy, and nucleophagy.</text>
</comment>
<evidence type="ECO:0000256" key="5">
    <source>
        <dbReference type="ARBA" id="ARBA00023006"/>
    </source>
</evidence>
<dbReference type="CDD" id="cd01612">
    <property type="entry name" value="Ubl_ATG12"/>
    <property type="match status" value="1"/>
</dbReference>
<dbReference type="GO" id="GO:0015031">
    <property type="term" value="P:protein transport"/>
    <property type="evidence" value="ECO:0007669"/>
    <property type="project" value="UniProtKB-KW"/>
</dbReference>
<dbReference type="InterPro" id="IPR007242">
    <property type="entry name" value="Atg12"/>
</dbReference>
<dbReference type="OrthoDB" id="10003551at2759"/>
<evidence type="ECO:0000256" key="6">
    <source>
        <dbReference type="RuleBase" id="RU361201"/>
    </source>
</evidence>
<organism evidence="7 8">
    <name type="scientific">Delitschia confertaspora ATCC 74209</name>
    <dbReference type="NCBI Taxonomy" id="1513339"/>
    <lineage>
        <taxon>Eukaryota</taxon>
        <taxon>Fungi</taxon>
        <taxon>Dikarya</taxon>
        <taxon>Ascomycota</taxon>
        <taxon>Pezizomycotina</taxon>
        <taxon>Dothideomycetes</taxon>
        <taxon>Pleosporomycetidae</taxon>
        <taxon>Pleosporales</taxon>
        <taxon>Delitschiaceae</taxon>
        <taxon>Delitschia</taxon>
    </lineage>
</organism>
<dbReference type="GO" id="GO:0034727">
    <property type="term" value="P:piecemeal microautophagy of the nucleus"/>
    <property type="evidence" value="ECO:0007669"/>
    <property type="project" value="TreeGrafter"/>
</dbReference>